<name>A0ACC2ITA5_9PLEO</name>
<organism evidence="1 2">
    <name type="scientific">Boeremia exigua</name>
    <dbReference type="NCBI Taxonomy" id="749465"/>
    <lineage>
        <taxon>Eukaryota</taxon>
        <taxon>Fungi</taxon>
        <taxon>Dikarya</taxon>
        <taxon>Ascomycota</taxon>
        <taxon>Pezizomycotina</taxon>
        <taxon>Dothideomycetes</taxon>
        <taxon>Pleosporomycetidae</taxon>
        <taxon>Pleosporales</taxon>
        <taxon>Pleosporineae</taxon>
        <taxon>Didymellaceae</taxon>
        <taxon>Boeremia</taxon>
    </lineage>
</organism>
<keyword evidence="2" id="KW-1185">Reference proteome</keyword>
<dbReference type="EMBL" id="JAPHNI010000018">
    <property type="protein sequence ID" value="KAJ8118459.1"/>
    <property type="molecule type" value="Genomic_DNA"/>
</dbReference>
<dbReference type="Proteomes" id="UP001153331">
    <property type="component" value="Unassembled WGS sequence"/>
</dbReference>
<accession>A0ACC2ITA5</accession>
<evidence type="ECO:0000313" key="2">
    <source>
        <dbReference type="Proteomes" id="UP001153331"/>
    </source>
</evidence>
<sequence>MLNVKQLRIEQHWVWVLRGWFYSDNYLASSGKYGRETTTNKPKRNNKAIQPNTAFIIRTSLAHHDNRDALTAVTDSVLANARRGIDLPIAPVMPAVKLQIHHQPTGVLSDLGSIEPVQRTNSQSIAEARIALNNAVGGSFVADGLMVEVQLDAPNSIPVARDLEIVQEKTATKLKATTPTEPKSECTTVKPGSKKDGNKMKDKTPERPLHTKAYRLKPDNGKGGSEETGNGRTGVGERNPTQIILNLISDSLRRSSRPKSCMLYTDVYAHAPLW</sequence>
<gene>
    <name evidence="1" type="ORF">OPT61_g558</name>
</gene>
<reference evidence="1" key="1">
    <citation type="submission" date="2022-11" db="EMBL/GenBank/DDBJ databases">
        <title>Genome Sequence of Boeremia exigua.</title>
        <authorList>
            <person name="Buettner E."/>
        </authorList>
    </citation>
    <scope>NUCLEOTIDE SEQUENCE</scope>
    <source>
        <strain evidence="1">CU02</strain>
    </source>
</reference>
<protein>
    <submittedName>
        <fullName evidence="1">Uncharacterized protein</fullName>
    </submittedName>
</protein>
<proteinExistence type="predicted"/>
<evidence type="ECO:0000313" key="1">
    <source>
        <dbReference type="EMBL" id="KAJ8118459.1"/>
    </source>
</evidence>
<comment type="caution">
    <text evidence="1">The sequence shown here is derived from an EMBL/GenBank/DDBJ whole genome shotgun (WGS) entry which is preliminary data.</text>
</comment>